<dbReference type="InterPro" id="IPR044823">
    <property type="entry name" value="ASIL1/2-like"/>
</dbReference>
<feature type="compositionally biased region" description="Low complexity" evidence="1">
    <location>
        <begin position="1"/>
        <end position="16"/>
    </location>
</feature>
<evidence type="ECO:0000313" key="3">
    <source>
        <dbReference type="EMBL" id="GAQ93620.1"/>
    </source>
</evidence>
<proteinExistence type="predicted"/>
<protein>
    <recommendedName>
        <fullName evidence="2">Myb/SANT-like DNA-binding domain-containing protein</fullName>
    </recommendedName>
</protein>
<feature type="region of interest" description="Disordered" evidence="1">
    <location>
        <begin position="1"/>
        <end position="26"/>
    </location>
</feature>
<dbReference type="AlphaFoldDB" id="A0A1Y1IRW9"/>
<dbReference type="EMBL" id="DF238671">
    <property type="protein sequence ID" value="GAQ93620.1"/>
    <property type="molecule type" value="Genomic_DNA"/>
</dbReference>
<name>A0A1Y1IRW9_KLENI</name>
<dbReference type="Pfam" id="PF13837">
    <property type="entry name" value="Myb_DNA-bind_4"/>
    <property type="match status" value="1"/>
</dbReference>
<evidence type="ECO:0000256" key="1">
    <source>
        <dbReference type="SAM" id="MobiDB-lite"/>
    </source>
</evidence>
<feature type="region of interest" description="Disordered" evidence="1">
    <location>
        <begin position="159"/>
        <end position="231"/>
    </location>
</feature>
<evidence type="ECO:0000313" key="4">
    <source>
        <dbReference type="Proteomes" id="UP000054558"/>
    </source>
</evidence>
<feature type="compositionally biased region" description="Low complexity" evidence="1">
    <location>
        <begin position="164"/>
        <end position="177"/>
    </location>
</feature>
<accession>A0A1Y1IRW9</accession>
<reference evidence="3 4" key="1">
    <citation type="journal article" date="2014" name="Nat. Commun.">
        <title>Klebsormidium flaccidum genome reveals primary factors for plant terrestrial adaptation.</title>
        <authorList>
            <person name="Hori K."/>
            <person name="Maruyama F."/>
            <person name="Fujisawa T."/>
            <person name="Togashi T."/>
            <person name="Yamamoto N."/>
            <person name="Seo M."/>
            <person name="Sato S."/>
            <person name="Yamada T."/>
            <person name="Mori H."/>
            <person name="Tajima N."/>
            <person name="Moriyama T."/>
            <person name="Ikeuchi M."/>
            <person name="Watanabe M."/>
            <person name="Wada H."/>
            <person name="Kobayashi K."/>
            <person name="Saito M."/>
            <person name="Masuda T."/>
            <person name="Sasaki-Sekimoto Y."/>
            <person name="Mashiguchi K."/>
            <person name="Awai K."/>
            <person name="Shimojima M."/>
            <person name="Masuda S."/>
            <person name="Iwai M."/>
            <person name="Nobusawa T."/>
            <person name="Narise T."/>
            <person name="Kondo S."/>
            <person name="Saito H."/>
            <person name="Sato R."/>
            <person name="Murakawa M."/>
            <person name="Ihara Y."/>
            <person name="Oshima-Yamada Y."/>
            <person name="Ohtaka K."/>
            <person name="Satoh M."/>
            <person name="Sonobe K."/>
            <person name="Ishii M."/>
            <person name="Ohtani R."/>
            <person name="Kanamori-Sato M."/>
            <person name="Honoki R."/>
            <person name="Miyazaki D."/>
            <person name="Mochizuki H."/>
            <person name="Umetsu J."/>
            <person name="Higashi K."/>
            <person name="Shibata D."/>
            <person name="Kamiya Y."/>
            <person name="Sato N."/>
            <person name="Nakamura Y."/>
            <person name="Tabata S."/>
            <person name="Ida S."/>
            <person name="Kurokawa K."/>
            <person name="Ohta H."/>
        </authorList>
    </citation>
    <scope>NUCLEOTIDE SEQUENCE [LARGE SCALE GENOMIC DNA]</scope>
    <source>
        <strain evidence="3 4">NIES-2285</strain>
    </source>
</reference>
<dbReference type="PANTHER" id="PTHR31307">
    <property type="entry name" value="TRIHELIX TRANSCRIPTION FACTOR ASIL2"/>
    <property type="match status" value="1"/>
</dbReference>
<feature type="domain" description="Myb/SANT-like DNA-binding" evidence="2">
    <location>
        <begin position="27"/>
        <end position="113"/>
    </location>
</feature>
<evidence type="ECO:0000259" key="2">
    <source>
        <dbReference type="Pfam" id="PF13837"/>
    </source>
</evidence>
<dbReference type="Proteomes" id="UP000054558">
    <property type="component" value="Unassembled WGS sequence"/>
</dbReference>
<organism evidence="3 4">
    <name type="scientific">Klebsormidium nitens</name>
    <name type="common">Green alga</name>
    <name type="synonym">Ulothrix nitens</name>
    <dbReference type="NCBI Taxonomy" id="105231"/>
    <lineage>
        <taxon>Eukaryota</taxon>
        <taxon>Viridiplantae</taxon>
        <taxon>Streptophyta</taxon>
        <taxon>Klebsormidiophyceae</taxon>
        <taxon>Klebsormidiales</taxon>
        <taxon>Klebsormidiaceae</taxon>
        <taxon>Klebsormidium</taxon>
    </lineage>
</organism>
<dbReference type="OrthoDB" id="1901794at2759"/>
<sequence length="268" mass="29252">MALASATAGAGAPPAAEQGKRSPPIFWSEKTEERFIQLWGTEHVRLEQGNFAKHNWEKLCEEINAEPDEGQPQYIVKHCKNKIDGLKKRYQAELDKKNGTGSVNSQWVHFERIGPFLRKLPKIAGIPGACDSDARVPSAAAKTAARGWTDEEREYWAQGDGTEGEAQAAERSAASQEQGGGGESSSPPVAEKPEGSNPCKPDGKEADVVELSPTGKFNQKPGVNGQSNKENRVRLAIGKDAYGSQDGDREDEARFVIHQCIQMVELRK</sequence>
<dbReference type="PANTHER" id="PTHR31307:SF4">
    <property type="entry name" value="TRIHELIX TRANSCRIPTION FACTOR ASIL2"/>
    <property type="match status" value="1"/>
</dbReference>
<dbReference type="InterPro" id="IPR044822">
    <property type="entry name" value="Myb_DNA-bind_4"/>
</dbReference>
<dbReference type="OMA" id="ETAGDHC"/>
<keyword evidence="4" id="KW-1185">Reference proteome</keyword>
<gene>
    <name evidence="3" type="ORF">KFL_017220010</name>
</gene>